<dbReference type="PANTHER" id="PTHR31061">
    <property type="entry name" value="LD22376P"/>
    <property type="match status" value="1"/>
</dbReference>
<dbReference type="Proteomes" id="UP001549749">
    <property type="component" value="Unassembled WGS sequence"/>
</dbReference>
<feature type="transmembrane region" description="Helical" evidence="1">
    <location>
        <begin position="307"/>
        <end position="326"/>
    </location>
</feature>
<sequence>MTDNSHQRFITLDVFRGLTIFFMIVVNTQGSGAVPFTQLTHAAWNGCTLTDLVFPSFLFAVGNAMVFANKKLALLPERAALYRIFRRTCLLFLIGYLLSWYPFVGWNGEGAIWLKPLGETRIMAVLQRIGLAYCFASLLVRYISFRYLVLVSALLLITYWGLLHYFGYEGIPYTIEGNAVRRLDLLVLGALHMYKENGIVFDPEGILSTLPAIVNVLAGYLTGCFILRKGKTIACIVRLLLTGTALVLIALYWDRFFPINKKLWSSSYVLYTGGIDILFVGVLYYFIEIRQWKRGTYFFLVFGKNPLFIYILSNLLGVFLILYLPGNITVIDWLNTKIFQVIAPGPVGCLLFSLFFTMLCWLAGWMMDKKKVYIRL</sequence>
<feature type="transmembrane region" description="Helical" evidence="1">
    <location>
        <begin position="206"/>
        <end position="226"/>
    </location>
</feature>
<gene>
    <name evidence="2" type="ORF">ABR189_05755</name>
</gene>
<evidence type="ECO:0000313" key="2">
    <source>
        <dbReference type="EMBL" id="MET6996860.1"/>
    </source>
</evidence>
<dbReference type="EMBL" id="JBEXAC010000001">
    <property type="protein sequence ID" value="MET6996860.1"/>
    <property type="molecule type" value="Genomic_DNA"/>
</dbReference>
<proteinExistence type="predicted"/>
<keyword evidence="1" id="KW-0472">Membrane</keyword>
<feature type="transmembrane region" description="Helical" evidence="1">
    <location>
        <begin position="84"/>
        <end position="102"/>
    </location>
</feature>
<feature type="transmembrane region" description="Helical" evidence="1">
    <location>
        <begin position="268"/>
        <end position="287"/>
    </location>
</feature>
<dbReference type="PANTHER" id="PTHR31061:SF24">
    <property type="entry name" value="LD22376P"/>
    <property type="match status" value="1"/>
</dbReference>
<feature type="transmembrane region" description="Helical" evidence="1">
    <location>
        <begin position="338"/>
        <end position="365"/>
    </location>
</feature>
<feature type="transmembrane region" description="Helical" evidence="1">
    <location>
        <begin position="122"/>
        <end position="140"/>
    </location>
</feature>
<keyword evidence="3" id="KW-1185">Reference proteome</keyword>
<dbReference type="RefSeq" id="WP_354659501.1">
    <property type="nucleotide sequence ID" value="NZ_JBEXAC010000001.1"/>
</dbReference>
<feature type="transmembrane region" description="Helical" evidence="1">
    <location>
        <begin position="147"/>
        <end position="166"/>
    </location>
</feature>
<comment type="caution">
    <text evidence="2">The sequence shown here is derived from an EMBL/GenBank/DDBJ whole genome shotgun (WGS) entry which is preliminary data.</text>
</comment>
<name>A0ABV2T3E7_9BACT</name>
<accession>A0ABV2T3E7</accession>
<protein>
    <submittedName>
        <fullName evidence="2">DUF5009 domain-containing protein</fullName>
    </submittedName>
</protein>
<keyword evidence="1" id="KW-0812">Transmembrane</keyword>
<feature type="transmembrane region" description="Helical" evidence="1">
    <location>
        <begin position="12"/>
        <end position="32"/>
    </location>
</feature>
<evidence type="ECO:0000313" key="3">
    <source>
        <dbReference type="Proteomes" id="UP001549749"/>
    </source>
</evidence>
<feature type="transmembrane region" description="Helical" evidence="1">
    <location>
        <begin position="52"/>
        <end position="72"/>
    </location>
</feature>
<organism evidence="2 3">
    <name type="scientific">Chitinophaga defluvii</name>
    <dbReference type="NCBI Taxonomy" id="3163343"/>
    <lineage>
        <taxon>Bacteria</taxon>
        <taxon>Pseudomonadati</taxon>
        <taxon>Bacteroidota</taxon>
        <taxon>Chitinophagia</taxon>
        <taxon>Chitinophagales</taxon>
        <taxon>Chitinophagaceae</taxon>
        <taxon>Chitinophaga</taxon>
    </lineage>
</organism>
<reference evidence="2 3" key="1">
    <citation type="submission" date="2024-06" db="EMBL/GenBank/DDBJ databases">
        <title>Chitinophaga defluvii sp. nov., isolated from municipal sewage.</title>
        <authorList>
            <person name="Zhang L."/>
        </authorList>
    </citation>
    <scope>NUCLEOTIDE SEQUENCE [LARGE SCALE GENOMIC DNA]</scope>
    <source>
        <strain evidence="2 3">H8</strain>
    </source>
</reference>
<evidence type="ECO:0000256" key="1">
    <source>
        <dbReference type="SAM" id="Phobius"/>
    </source>
</evidence>
<keyword evidence="1" id="KW-1133">Transmembrane helix</keyword>
<feature type="transmembrane region" description="Helical" evidence="1">
    <location>
        <begin position="233"/>
        <end position="253"/>
    </location>
</feature>